<keyword evidence="2" id="KW-1185">Reference proteome</keyword>
<name>F0GWK2_9FIRM</name>
<dbReference type="EMBL" id="AEXM01000027">
    <property type="protein sequence ID" value="EGC81851.1"/>
    <property type="molecule type" value="Genomic_DNA"/>
</dbReference>
<gene>
    <name evidence="1" type="ORF">HMPREF9290_0193</name>
</gene>
<reference evidence="1 2" key="1">
    <citation type="submission" date="2011-01" db="EMBL/GenBank/DDBJ databases">
        <authorList>
            <person name="Durkin A.S."/>
            <person name="Madupu R."/>
            <person name="Torralba M."/>
            <person name="Gillis M."/>
            <person name="Methe B."/>
            <person name="Sutton G."/>
            <person name="Nelson K.E."/>
        </authorList>
    </citation>
    <scope>NUCLEOTIDE SEQUENCE [LARGE SCALE GENOMIC DNA]</scope>
    <source>
        <strain evidence="1 2">ACS-065-V-Col13</strain>
    </source>
</reference>
<accession>F0GWK2</accession>
<comment type="caution">
    <text evidence="1">The sequence shown here is derived from an EMBL/GenBank/DDBJ whole genome shotgun (WGS) entry which is preliminary data.</text>
</comment>
<protein>
    <submittedName>
        <fullName evidence="1">Uncharacterized protein</fullName>
    </submittedName>
</protein>
<organism evidence="1 2">
    <name type="scientific">Anaerococcus prevotii ACS-065-V-Col13</name>
    <dbReference type="NCBI Taxonomy" id="879305"/>
    <lineage>
        <taxon>Bacteria</taxon>
        <taxon>Bacillati</taxon>
        <taxon>Bacillota</taxon>
        <taxon>Tissierellia</taxon>
        <taxon>Tissierellales</taxon>
        <taxon>Peptoniphilaceae</taxon>
        <taxon>Anaerococcus</taxon>
    </lineage>
</organism>
<dbReference type="RefSeq" id="WP_004835145.1">
    <property type="nucleotide sequence ID" value="NZ_AEXM01000027.1"/>
</dbReference>
<dbReference type="eggNOG" id="ENOG50349KQ">
    <property type="taxonomic scope" value="Bacteria"/>
</dbReference>
<dbReference type="STRING" id="879305.HMPREF9290_0193"/>
<dbReference type="Proteomes" id="UP000005286">
    <property type="component" value="Unassembled WGS sequence"/>
</dbReference>
<dbReference type="AlphaFoldDB" id="F0GWK2"/>
<evidence type="ECO:0000313" key="1">
    <source>
        <dbReference type="EMBL" id="EGC81851.1"/>
    </source>
</evidence>
<proteinExistence type="predicted"/>
<evidence type="ECO:0000313" key="2">
    <source>
        <dbReference type="Proteomes" id="UP000005286"/>
    </source>
</evidence>
<sequence>MKKGFISIYVLLLLLILSVSIAFISDQSENNQEIKSSLLDKKQATYDAESSINIYLKEEKESLLAYIDSDFDRDISNLSKDEIANLKEDSVYYKNNNNKINLTRVKDFYRDDLKEANKKTYKVSNESVYKSSLGESRAYIDASINPILLEKNPISYDENKEYIDKLGINDYEILDNKAFNKKKEYGPCVIVEGDMKLTKDANIKGILIVKGKIDHNGKSLTVDGLLACNGYSQDKLSYTNDYELFKDNIGNLNSKYSLQIISKQAY</sequence>
<dbReference type="PATRIC" id="fig|879305.3.peg.1185"/>